<evidence type="ECO:0000313" key="2">
    <source>
        <dbReference type="EMBL" id="SNZ13266.1"/>
    </source>
</evidence>
<name>A0A285NZD4_NATPI</name>
<dbReference type="EMBL" id="OBEJ01000002">
    <property type="protein sequence ID" value="SNZ13266.1"/>
    <property type="molecule type" value="Genomic_DNA"/>
</dbReference>
<dbReference type="Proteomes" id="UP000219453">
    <property type="component" value="Unassembled WGS sequence"/>
</dbReference>
<keyword evidence="3" id="KW-1185">Reference proteome</keyword>
<sequence>MRITDLSETEADLIEAFVPVAVDEAGGFAGFRETATKTNSLVDRLRKLTLPAVGDVEAGLESYVQTTERAEELEAKIEKTDELIDEIVYELYGLTDDEIEIVEEAVGE</sequence>
<feature type="coiled-coil region" evidence="1">
    <location>
        <begin position="63"/>
        <end position="90"/>
    </location>
</feature>
<evidence type="ECO:0000256" key="1">
    <source>
        <dbReference type="SAM" id="Coils"/>
    </source>
</evidence>
<gene>
    <name evidence="2" type="ORF">SAMN06269185_2098</name>
</gene>
<accession>A0A285NZD4</accession>
<evidence type="ECO:0008006" key="4">
    <source>
        <dbReference type="Google" id="ProtNLM"/>
    </source>
</evidence>
<dbReference type="AlphaFoldDB" id="A0A285NZD4"/>
<organism evidence="2 3">
    <name type="scientific">Natronoarchaeum philippinense</name>
    <dbReference type="NCBI Taxonomy" id="558529"/>
    <lineage>
        <taxon>Archaea</taxon>
        <taxon>Methanobacteriati</taxon>
        <taxon>Methanobacteriota</taxon>
        <taxon>Stenosarchaea group</taxon>
        <taxon>Halobacteria</taxon>
        <taxon>Halobacteriales</taxon>
        <taxon>Natronoarchaeaceae</taxon>
    </lineage>
</organism>
<evidence type="ECO:0000313" key="3">
    <source>
        <dbReference type="Proteomes" id="UP000219453"/>
    </source>
</evidence>
<proteinExistence type="predicted"/>
<keyword evidence="1" id="KW-0175">Coiled coil</keyword>
<reference evidence="2 3" key="1">
    <citation type="submission" date="2017-09" db="EMBL/GenBank/DDBJ databases">
        <authorList>
            <person name="Ehlers B."/>
            <person name="Leendertz F.H."/>
        </authorList>
    </citation>
    <scope>NUCLEOTIDE SEQUENCE [LARGE SCALE GENOMIC DNA]</scope>
    <source>
        <strain evidence="2 3">DSM 27208</strain>
    </source>
</reference>
<protein>
    <recommendedName>
        <fullName evidence="4">Type I restriction enzyme M protein</fullName>
    </recommendedName>
</protein>